<feature type="binding site" evidence="6">
    <location>
        <begin position="73"/>
        <end position="75"/>
    </location>
    <ligand>
        <name>L-histidine</name>
        <dbReference type="ChEBI" id="CHEBI:57595"/>
    </ligand>
</feature>
<evidence type="ECO:0000256" key="5">
    <source>
        <dbReference type="HAMAP-Rule" id="MF_00127"/>
    </source>
</evidence>
<organism evidence="8 9">
    <name type="scientific">Candidatus Magasanikbacteria bacterium RIFOXYC2_FULL_42_28</name>
    <dbReference type="NCBI Taxonomy" id="1798704"/>
    <lineage>
        <taxon>Bacteria</taxon>
        <taxon>Candidatus Magasanikiibacteriota</taxon>
    </lineage>
</organism>
<keyword evidence="2 5" id="KW-0547">Nucleotide-binding</keyword>
<dbReference type="InterPro" id="IPR006195">
    <property type="entry name" value="aa-tRNA-synth_II"/>
</dbReference>
<dbReference type="Gene3D" id="3.30.930.10">
    <property type="entry name" value="Bira Bifunctional Protein, Domain 2"/>
    <property type="match status" value="1"/>
</dbReference>
<comment type="similarity">
    <text evidence="1 5">Belongs to the class-II aminoacyl-tRNA synthetase family.</text>
</comment>
<evidence type="ECO:0000256" key="6">
    <source>
        <dbReference type="PIRSR" id="PIRSR001549-1"/>
    </source>
</evidence>
<gene>
    <name evidence="5" type="primary">hisS</name>
    <name evidence="8" type="ORF">A3J93_01445</name>
</gene>
<accession>A0A1F6NYV0</accession>
<dbReference type="InterPro" id="IPR004516">
    <property type="entry name" value="HisRS/HisZ"/>
</dbReference>
<dbReference type="InterPro" id="IPR004154">
    <property type="entry name" value="Anticodon-bd"/>
</dbReference>
<dbReference type="InterPro" id="IPR045864">
    <property type="entry name" value="aa-tRNA-synth_II/BPL/LPL"/>
</dbReference>
<dbReference type="EMBL" id="MFQZ01000001">
    <property type="protein sequence ID" value="OGH88834.1"/>
    <property type="molecule type" value="Genomic_DNA"/>
</dbReference>
<feature type="binding site" evidence="6">
    <location>
        <position position="118"/>
    </location>
    <ligand>
        <name>L-histidine</name>
        <dbReference type="ChEBI" id="CHEBI:57595"/>
    </ligand>
</feature>
<keyword evidence="3 5" id="KW-0030">Aminoacyl-tRNA synthetase</keyword>
<dbReference type="GO" id="GO:0004821">
    <property type="term" value="F:histidine-tRNA ligase activity"/>
    <property type="evidence" value="ECO:0007669"/>
    <property type="project" value="UniProtKB-UniRule"/>
</dbReference>
<dbReference type="CDD" id="cd00773">
    <property type="entry name" value="HisRS-like_core"/>
    <property type="match status" value="1"/>
</dbReference>
<dbReference type="InterPro" id="IPR015807">
    <property type="entry name" value="His-tRNA-ligase"/>
</dbReference>
<dbReference type="SUPFAM" id="SSF55681">
    <property type="entry name" value="Class II aaRS and biotin synthetases"/>
    <property type="match status" value="1"/>
</dbReference>
<keyword evidence="5" id="KW-0963">Cytoplasm</keyword>
<keyword evidence="5" id="KW-0648">Protein biosynthesis</keyword>
<dbReference type="Pfam" id="PF13393">
    <property type="entry name" value="tRNA-synt_His"/>
    <property type="match status" value="1"/>
</dbReference>
<dbReference type="InterPro" id="IPR041715">
    <property type="entry name" value="HisRS-like_core"/>
</dbReference>
<feature type="binding site" evidence="6">
    <location>
        <position position="122"/>
    </location>
    <ligand>
        <name>L-histidine</name>
        <dbReference type="ChEBI" id="CHEBI:57595"/>
    </ligand>
</feature>
<feature type="binding site" evidence="6">
    <location>
        <begin position="252"/>
        <end position="253"/>
    </location>
    <ligand>
        <name>L-histidine</name>
        <dbReference type="ChEBI" id="CHEBI:57595"/>
    </ligand>
</feature>
<keyword evidence="5 8" id="KW-0436">Ligase</keyword>
<dbReference type="PANTHER" id="PTHR43707:SF1">
    <property type="entry name" value="HISTIDINE--TRNA LIGASE, MITOCHONDRIAL-RELATED"/>
    <property type="match status" value="1"/>
</dbReference>
<evidence type="ECO:0000256" key="3">
    <source>
        <dbReference type="ARBA" id="ARBA00023146"/>
    </source>
</evidence>
<sequence length="418" mass="47730">MRDILPKEERYWKKLYHSIEDLGQYFQYGRIETPLLEEASLFVRSVGKGTDVVDKEMYLFEDKDGTKVCLRPENTASVVRAYIGNGLWNQSQPVKLWYYGPMFRHDRPQAGRYRQFWQVGFESLGSSDPSVDAELILIAYDLYKDLGLSVTVRLNSLGIPEERERYRNELVSYYRSKRSYICGDCKNRLNRNPLRLLDCKAEECRETKDNAPQIIDYLGSESKNHLMKVLEYLDAVEIPYQLDHALVRGLDYYTHTVFEFYVTDIEGGAQSALGGGGRYDLLAEQLGGKPTPACGFSLGLDRIVSAWRENLTKTNSEVPREKLDIYLAQLGEEGRRVSLRLLNDLRASGIKVGFNFSKSSLKAQMELADSAKVQFVLIIGQKEVQDKTVIIRDMESGIQEVADVKKVEGLVKRKLGRA</sequence>
<dbReference type="GO" id="GO:0006427">
    <property type="term" value="P:histidyl-tRNA aminoacylation"/>
    <property type="evidence" value="ECO:0007669"/>
    <property type="project" value="UniProtKB-UniRule"/>
</dbReference>
<evidence type="ECO:0000313" key="9">
    <source>
        <dbReference type="Proteomes" id="UP000177907"/>
    </source>
</evidence>
<dbReference type="PIRSF" id="PIRSF001549">
    <property type="entry name" value="His-tRNA_synth"/>
    <property type="match status" value="1"/>
</dbReference>
<evidence type="ECO:0000313" key="8">
    <source>
        <dbReference type="EMBL" id="OGH88834.1"/>
    </source>
</evidence>
<dbReference type="AlphaFoldDB" id="A0A1F6NYV0"/>
<feature type="binding site" evidence="6">
    <location>
        <position position="104"/>
    </location>
    <ligand>
        <name>L-histidine</name>
        <dbReference type="ChEBI" id="CHEBI:57595"/>
    </ligand>
</feature>
<dbReference type="GO" id="GO:0005524">
    <property type="term" value="F:ATP binding"/>
    <property type="evidence" value="ECO:0007669"/>
    <property type="project" value="UniProtKB-UniRule"/>
</dbReference>
<protein>
    <recommendedName>
        <fullName evidence="5">Histidine--tRNA ligase</fullName>
        <ecNumber evidence="5">6.1.1.21</ecNumber>
    </recommendedName>
    <alternativeName>
        <fullName evidence="5">Histidyl-tRNA synthetase</fullName>
        <shortName evidence="5">HisRS</shortName>
    </alternativeName>
</protein>
<feature type="binding site" evidence="6">
    <location>
        <position position="248"/>
    </location>
    <ligand>
        <name>L-histidine</name>
        <dbReference type="ChEBI" id="CHEBI:57595"/>
    </ligand>
</feature>
<comment type="catalytic activity">
    <reaction evidence="4 5">
        <text>tRNA(His) + L-histidine + ATP = L-histidyl-tRNA(His) + AMP + diphosphate + H(+)</text>
        <dbReference type="Rhea" id="RHEA:17313"/>
        <dbReference type="Rhea" id="RHEA-COMP:9665"/>
        <dbReference type="Rhea" id="RHEA-COMP:9689"/>
        <dbReference type="ChEBI" id="CHEBI:15378"/>
        <dbReference type="ChEBI" id="CHEBI:30616"/>
        <dbReference type="ChEBI" id="CHEBI:33019"/>
        <dbReference type="ChEBI" id="CHEBI:57595"/>
        <dbReference type="ChEBI" id="CHEBI:78442"/>
        <dbReference type="ChEBI" id="CHEBI:78527"/>
        <dbReference type="ChEBI" id="CHEBI:456215"/>
        <dbReference type="EC" id="6.1.1.21"/>
    </reaction>
</comment>
<dbReference type="GO" id="GO:0005737">
    <property type="term" value="C:cytoplasm"/>
    <property type="evidence" value="ECO:0007669"/>
    <property type="project" value="UniProtKB-SubCell"/>
</dbReference>
<dbReference type="PROSITE" id="PS50862">
    <property type="entry name" value="AA_TRNA_LIGASE_II"/>
    <property type="match status" value="1"/>
</dbReference>
<comment type="caution">
    <text evidence="8">The sequence shown here is derived from an EMBL/GenBank/DDBJ whole genome shotgun (WGS) entry which is preliminary data.</text>
</comment>
<comment type="subcellular location">
    <subcellularLocation>
        <location evidence="5">Cytoplasm</location>
    </subcellularLocation>
</comment>
<dbReference type="Pfam" id="PF03129">
    <property type="entry name" value="HGTP_anticodon"/>
    <property type="match status" value="1"/>
</dbReference>
<evidence type="ECO:0000259" key="7">
    <source>
        <dbReference type="PROSITE" id="PS50862"/>
    </source>
</evidence>
<comment type="subunit">
    <text evidence="5">Homodimer.</text>
</comment>
<evidence type="ECO:0000256" key="2">
    <source>
        <dbReference type="ARBA" id="ARBA00022741"/>
    </source>
</evidence>
<name>A0A1F6NYV0_9BACT</name>
<dbReference type="NCBIfam" id="TIGR00442">
    <property type="entry name" value="hisS"/>
    <property type="match status" value="1"/>
</dbReference>
<evidence type="ECO:0000256" key="1">
    <source>
        <dbReference type="ARBA" id="ARBA00008226"/>
    </source>
</evidence>
<dbReference type="InterPro" id="IPR036621">
    <property type="entry name" value="Anticodon-bd_dom_sf"/>
</dbReference>
<proteinExistence type="inferred from homology"/>
<dbReference type="HAMAP" id="MF_00127">
    <property type="entry name" value="His_tRNA_synth"/>
    <property type="match status" value="1"/>
</dbReference>
<dbReference type="EC" id="6.1.1.21" evidence="5"/>
<dbReference type="Proteomes" id="UP000177907">
    <property type="component" value="Unassembled WGS sequence"/>
</dbReference>
<feature type="domain" description="Aminoacyl-transfer RNA synthetases class-II family profile" evidence="7">
    <location>
        <begin position="9"/>
        <end position="319"/>
    </location>
</feature>
<dbReference type="PANTHER" id="PTHR43707">
    <property type="entry name" value="HISTIDYL-TRNA SYNTHETASE"/>
    <property type="match status" value="1"/>
</dbReference>
<dbReference type="SUPFAM" id="SSF52954">
    <property type="entry name" value="Class II aaRS ABD-related"/>
    <property type="match status" value="1"/>
</dbReference>
<dbReference type="Gene3D" id="3.40.50.800">
    <property type="entry name" value="Anticodon-binding domain"/>
    <property type="match status" value="1"/>
</dbReference>
<evidence type="ECO:0000256" key="4">
    <source>
        <dbReference type="ARBA" id="ARBA00047639"/>
    </source>
</evidence>
<keyword evidence="5" id="KW-0067">ATP-binding</keyword>
<dbReference type="STRING" id="1798704.A3J93_01445"/>
<reference evidence="8 9" key="1">
    <citation type="journal article" date="2016" name="Nat. Commun.">
        <title>Thousands of microbial genomes shed light on interconnected biogeochemical processes in an aquifer system.</title>
        <authorList>
            <person name="Anantharaman K."/>
            <person name="Brown C.T."/>
            <person name="Hug L.A."/>
            <person name="Sharon I."/>
            <person name="Castelle C.J."/>
            <person name="Probst A.J."/>
            <person name="Thomas B.C."/>
            <person name="Singh A."/>
            <person name="Wilkins M.J."/>
            <person name="Karaoz U."/>
            <person name="Brodie E.L."/>
            <person name="Williams K.H."/>
            <person name="Hubbard S.S."/>
            <person name="Banfield J.F."/>
        </authorList>
    </citation>
    <scope>NUCLEOTIDE SEQUENCE [LARGE SCALE GENOMIC DNA]</scope>
</reference>